<evidence type="ECO:0000256" key="1">
    <source>
        <dbReference type="ARBA" id="ARBA00004651"/>
    </source>
</evidence>
<dbReference type="InterPro" id="IPR036259">
    <property type="entry name" value="MFS_trans_sf"/>
</dbReference>
<dbReference type="InterPro" id="IPR020846">
    <property type="entry name" value="MFS_dom"/>
</dbReference>
<dbReference type="RefSeq" id="WP_378261454.1">
    <property type="nucleotide sequence ID" value="NZ_JBHUKR010000004.1"/>
</dbReference>
<dbReference type="PANTHER" id="PTHR42718:SF9">
    <property type="entry name" value="MAJOR FACILITATOR SUPERFAMILY MULTIDRUG TRANSPORTER MFSC"/>
    <property type="match status" value="1"/>
</dbReference>
<evidence type="ECO:0000256" key="5">
    <source>
        <dbReference type="ARBA" id="ARBA00023136"/>
    </source>
</evidence>
<feature type="transmembrane region" description="Helical" evidence="6">
    <location>
        <begin position="85"/>
        <end position="104"/>
    </location>
</feature>
<keyword evidence="3 6" id="KW-0812">Transmembrane</keyword>
<accession>A0ABW5FMW9</accession>
<feature type="transmembrane region" description="Helical" evidence="6">
    <location>
        <begin position="318"/>
        <end position="342"/>
    </location>
</feature>
<feature type="domain" description="Major facilitator superfamily (MFS) profile" evidence="7">
    <location>
        <begin position="18"/>
        <end position="476"/>
    </location>
</feature>
<keyword evidence="5 6" id="KW-0472">Membrane</keyword>
<reference evidence="9" key="1">
    <citation type="journal article" date="2019" name="Int. J. Syst. Evol. Microbiol.">
        <title>The Global Catalogue of Microorganisms (GCM) 10K type strain sequencing project: providing services to taxonomists for standard genome sequencing and annotation.</title>
        <authorList>
            <consortium name="The Broad Institute Genomics Platform"/>
            <consortium name="The Broad Institute Genome Sequencing Center for Infectious Disease"/>
            <person name="Wu L."/>
            <person name="Ma J."/>
        </authorList>
    </citation>
    <scope>NUCLEOTIDE SEQUENCE [LARGE SCALE GENOMIC DNA]</scope>
    <source>
        <strain evidence="9">CGMCC 4.7645</strain>
    </source>
</reference>
<keyword evidence="9" id="KW-1185">Reference proteome</keyword>
<name>A0ABW5FMW9_9PSEU</name>
<keyword evidence="4 6" id="KW-1133">Transmembrane helix</keyword>
<feature type="transmembrane region" description="Helical" evidence="6">
    <location>
        <begin position="453"/>
        <end position="479"/>
    </location>
</feature>
<dbReference type="Pfam" id="PF07690">
    <property type="entry name" value="MFS_1"/>
    <property type="match status" value="1"/>
</dbReference>
<feature type="transmembrane region" description="Helical" evidence="6">
    <location>
        <begin position="410"/>
        <end position="433"/>
    </location>
</feature>
<dbReference type="PANTHER" id="PTHR42718">
    <property type="entry name" value="MAJOR FACILITATOR SUPERFAMILY MULTIDRUG TRANSPORTER MFSC"/>
    <property type="match status" value="1"/>
</dbReference>
<feature type="transmembrane region" description="Helical" evidence="6">
    <location>
        <begin position="279"/>
        <end position="298"/>
    </location>
</feature>
<evidence type="ECO:0000259" key="7">
    <source>
        <dbReference type="PROSITE" id="PS50850"/>
    </source>
</evidence>
<dbReference type="Proteomes" id="UP001597417">
    <property type="component" value="Unassembled WGS sequence"/>
</dbReference>
<evidence type="ECO:0000313" key="9">
    <source>
        <dbReference type="Proteomes" id="UP001597417"/>
    </source>
</evidence>
<feature type="transmembrane region" description="Helical" evidence="6">
    <location>
        <begin position="214"/>
        <end position="233"/>
    </location>
</feature>
<evidence type="ECO:0000256" key="6">
    <source>
        <dbReference type="SAM" id="Phobius"/>
    </source>
</evidence>
<dbReference type="EMBL" id="JBHUKR010000004">
    <property type="protein sequence ID" value="MFD2415555.1"/>
    <property type="molecule type" value="Genomic_DNA"/>
</dbReference>
<evidence type="ECO:0000256" key="3">
    <source>
        <dbReference type="ARBA" id="ARBA00022692"/>
    </source>
</evidence>
<evidence type="ECO:0000313" key="8">
    <source>
        <dbReference type="EMBL" id="MFD2415555.1"/>
    </source>
</evidence>
<dbReference type="PROSITE" id="PS50850">
    <property type="entry name" value="MFS"/>
    <property type="match status" value="1"/>
</dbReference>
<protein>
    <submittedName>
        <fullName evidence="8">MFS transporter</fullName>
    </submittedName>
</protein>
<evidence type="ECO:0000256" key="2">
    <source>
        <dbReference type="ARBA" id="ARBA00022448"/>
    </source>
</evidence>
<feature type="transmembrane region" description="Helical" evidence="6">
    <location>
        <begin position="239"/>
        <end position="259"/>
    </location>
</feature>
<feature type="transmembrane region" description="Helical" evidence="6">
    <location>
        <begin position="375"/>
        <end position="398"/>
    </location>
</feature>
<dbReference type="SUPFAM" id="SSF103473">
    <property type="entry name" value="MFS general substrate transporter"/>
    <property type="match status" value="1"/>
</dbReference>
<dbReference type="Gene3D" id="1.20.1250.20">
    <property type="entry name" value="MFS general substrate transporter like domains"/>
    <property type="match status" value="2"/>
</dbReference>
<comment type="caution">
    <text evidence="8">The sequence shown here is derived from an EMBL/GenBank/DDBJ whole genome shotgun (WGS) entry which is preliminary data.</text>
</comment>
<sequence>MKEESFEVRLGPGRMTVVTAVILFALLSYSLTSNMLTPLLPGLEKAYDVGSTTAIWIVLVTLLAGAVFVPSLCRLGDVFDAKKGMVLLGLGALVAGGVLAAAAPGLPLLFVGRALQGIGLLVFPMAAGVVNDEFPVLRRKLAMGMMSAALFVGIGTGGVLAALLVARSDGFRLVFWMSAALPFVALPFVVAFLPRGRYSTGRPGQWWREIDLPGALGFAVPAIALVIAFSKGADWGWSSPAVVILFVVAAATFAAWVVVERRVAKPLVDMKVFFSRPLWVNNSVAMLGGFGLVGGAVATSTFVQLPPVAGVHGFGLSAVQGALIILPAESMTLFVGPVVGYLSRRAGKGLFLTGGAVVQMLGFVLLLTAHSSTAAIVVAMVVVGLGSGSVASSFGLIYVEDVPPEHVGRLFGISPILANGVGGSLAGAVFAAVLTSHGVPGTRLPSERGFETFWLIAGAVLLVGAAIASVYLVTYWAGFRGGDRAMARRERVLPTEAANVPAATADQAG</sequence>
<feature type="transmembrane region" description="Helical" evidence="6">
    <location>
        <begin position="110"/>
        <end position="130"/>
    </location>
</feature>
<keyword evidence="2" id="KW-0813">Transport</keyword>
<feature type="transmembrane region" description="Helical" evidence="6">
    <location>
        <begin position="173"/>
        <end position="193"/>
    </location>
</feature>
<proteinExistence type="predicted"/>
<evidence type="ECO:0000256" key="4">
    <source>
        <dbReference type="ARBA" id="ARBA00022989"/>
    </source>
</evidence>
<dbReference type="InterPro" id="IPR011701">
    <property type="entry name" value="MFS"/>
</dbReference>
<comment type="subcellular location">
    <subcellularLocation>
        <location evidence="1">Cell membrane</location>
        <topology evidence="1">Multi-pass membrane protein</topology>
    </subcellularLocation>
</comment>
<feature type="transmembrane region" description="Helical" evidence="6">
    <location>
        <begin position="142"/>
        <end position="167"/>
    </location>
</feature>
<gene>
    <name evidence="8" type="ORF">ACFSXZ_04355</name>
</gene>
<feature type="transmembrane region" description="Helical" evidence="6">
    <location>
        <begin position="349"/>
        <end position="369"/>
    </location>
</feature>
<feature type="transmembrane region" description="Helical" evidence="6">
    <location>
        <begin position="12"/>
        <end position="31"/>
    </location>
</feature>
<organism evidence="8 9">
    <name type="scientific">Amycolatopsis pigmentata</name>
    <dbReference type="NCBI Taxonomy" id="450801"/>
    <lineage>
        <taxon>Bacteria</taxon>
        <taxon>Bacillati</taxon>
        <taxon>Actinomycetota</taxon>
        <taxon>Actinomycetes</taxon>
        <taxon>Pseudonocardiales</taxon>
        <taxon>Pseudonocardiaceae</taxon>
        <taxon>Amycolatopsis</taxon>
    </lineage>
</organism>
<feature type="transmembrane region" description="Helical" evidence="6">
    <location>
        <begin position="51"/>
        <end position="73"/>
    </location>
</feature>